<evidence type="ECO:0000313" key="3">
    <source>
        <dbReference type="Proteomes" id="UP000526033"/>
    </source>
</evidence>
<feature type="transmembrane region" description="Helical" evidence="1">
    <location>
        <begin position="73"/>
        <end position="99"/>
    </location>
</feature>
<proteinExistence type="predicted"/>
<dbReference type="AlphaFoldDB" id="A0A7X9DKE8"/>
<name>A0A7X9DKE8_UNCKA</name>
<evidence type="ECO:0000313" key="2">
    <source>
        <dbReference type="EMBL" id="NMB70121.1"/>
    </source>
</evidence>
<accession>A0A7X9DKE8</accession>
<dbReference type="Proteomes" id="UP000526033">
    <property type="component" value="Unassembled WGS sequence"/>
</dbReference>
<comment type="caution">
    <text evidence="2">The sequence shown here is derived from an EMBL/GenBank/DDBJ whole genome shotgun (WGS) entry which is preliminary data.</text>
</comment>
<organism evidence="2 3">
    <name type="scientific">candidate division WWE3 bacterium</name>
    <dbReference type="NCBI Taxonomy" id="2053526"/>
    <lineage>
        <taxon>Bacteria</taxon>
        <taxon>Katanobacteria</taxon>
    </lineage>
</organism>
<keyword evidence="1" id="KW-1133">Transmembrane helix</keyword>
<gene>
    <name evidence="2" type="ORF">GYA27_02880</name>
</gene>
<keyword evidence="1" id="KW-0812">Transmembrane</keyword>
<reference evidence="2 3" key="1">
    <citation type="journal article" date="2020" name="Biotechnol. Biofuels">
        <title>New insights from the biogas microbiome by comprehensive genome-resolved metagenomics of nearly 1600 species originating from multiple anaerobic digesters.</title>
        <authorList>
            <person name="Campanaro S."/>
            <person name="Treu L."/>
            <person name="Rodriguez-R L.M."/>
            <person name="Kovalovszki A."/>
            <person name="Ziels R.M."/>
            <person name="Maus I."/>
            <person name="Zhu X."/>
            <person name="Kougias P.G."/>
            <person name="Basile A."/>
            <person name="Luo G."/>
            <person name="Schluter A."/>
            <person name="Konstantinidis K.T."/>
            <person name="Angelidaki I."/>
        </authorList>
    </citation>
    <scope>NUCLEOTIDE SEQUENCE [LARGE SCALE GENOMIC DNA]</scope>
    <source>
        <strain evidence="2">AS27yjCOA_165</strain>
    </source>
</reference>
<protein>
    <submittedName>
        <fullName evidence="2">Chromate transporter</fullName>
    </submittedName>
</protein>
<keyword evidence="1" id="KW-0472">Membrane</keyword>
<evidence type="ECO:0000256" key="1">
    <source>
        <dbReference type="SAM" id="Phobius"/>
    </source>
</evidence>
<feature type="transmembrane region" description="Helical" evidence="1">
    <location>
        <begin position="119"/>
        <end position="141"/>
    </location>
</feature>
<dbReference type="EMBL" id="JAAZNL010000030">
    <property type="protein sequence ID" value="NMB70121.1"/>
    <property type="molecule type" value="Genomic_DNA"/>
</dbReference>
<sequence length="148" mass="16702">MKGFMQNVTSTLELYFSKKAPALPVNIKELLVKFAPWINIFVIVMTLPVVLGFLGLGSLFYTPMMGGYLLARVGFNYTLAMIFLVITLVLRGIAIPGLLSRSIKGWNMLYYSTLVNALYSLLNFEIVSMLIGTAISLYFIFQVKDYYK</sequence>
<feature type="transmembrane region" description="Helical" evidence="1">
    <location>
        <begin position="37"/>
        <end position="61"/>
    </location>
</feature>